<accession>A0A0C3DQU9</accession>
<protein>
    <submittedName>
        <fullName evidence="1">Uncharacterized protein</fullName>
    </submittedName>
</protein>
<sequence length="118" mass="13150">MSLKLDKCIRSANSRTSLGFLDNITALKGSGLFYDMIKGEIAALVATRYTCLLIHRIRLAYVLGNIANGSRSQQDLIFTHPYILGGMYRCLANAHPDEPETEEESGRSRVRVDIEAFV</sequence>
<organism evidence="1 2">
    <name type="scientific">Scleroderma citrinum Foug A</name>
    <dbReference type="NCBI Taxonomy" id="1036808"/>
    <lineage>
        <taxon>Eukaryota</taxon>
        <taxon>Fungi</taxon>
        <taxon>Dikarya</taxon>
        <taxon>Basidiomycota</taxon>
        <taxon>Agaricomycotina</taxon>
        <taxon>Agaricomycetes</taxon>
        <taxon>Agaricomycetidae</taxon>
        <taxon>Boletales</taxon>
        <taxon>Sclerodermatineae</taxon>
        <taxon>Sclerodermataceae</taxon>
        <taxon>Scleroderma</taxon>
    </lineage>
</organism>
<name>A0A0C3DQU9_9AGAM</name>
<keyword evidence="2" id="KW-1185">Reference proteome</keyword>
<evidence type="ECO:0000313" key="1">
    <source>
        <dbReference type="EMBL" id="KIM58569.1"/>
    </source>
</evidence>
<evidence type="ECO:0000313" key="2">
    <source>
        <dbReference type="Proteomes" id="UP000053989"/>
    </source>
</evidence>
<gene>
    <name evidence="1" type="ORF">SCLCIDRAFT_27958</name>
</gene>
<reference evidence="1 2" key="1">
    <citation type="submission" date="2014-04" db="EMBL/GenBank/DDBJ databases">
        <authorList>
            <consortium name="DOE Joint Genome Institute"/>
            <person name="Kuo A."/>
            <person name="Kohler A."/>
            <person name="Nagy L.G."/>
            <person name="Floudas D."/>
            <person name="Copeland A."/>
            <person name="Barry K.W."/>
            <person name="Cichocki N."/>
            <person name="Veneault-Fourrey C."/>
            <person name="LaButti K."/>
            <person name="Lindquist E.A."/>
            <person name="Lipzen A."/>
            <person name="Lundell T."/>
            <person name="Morin E."/>
            <person name="Murat C."/>
            <person name="Sun H."/>
            <person name="Tunlid A."/>
            <person name="Henrissat B."/>
            <person name="Grigoriev I.V."/>
            <person name="Hibbett D.S."/>
            <person name="Martin F."/>
            <person name="Nordberg H.P."/>
            <person name="Cantor M.N."/>
            <person name="Hua S.X."/>
        </authorList>
    </citation>
    <scope>NUCLEOTIDE SEQUENCE [LARGE SCALE GENOMIC DNA]</scope>
    <source>
        <strain evidence="1 2">Foug A</strain>
    </source>
</reference>
<reference evidence="2" key="2">
    <citation type="submission" date="2015-01" db="EMBL/GenBank/DDBJ databases">
        <title>Evolutionary Origins and Diversification of the Mycorrhizal Mutualists.</title>
        <authorList>
            <consortium name="DOE Joint Genome Institute"/>
            <consortium name="Mycorrhizal Genomics Consortium"/>
            <person name="Kohler A."/>
            <person name="Kuo A."/>
            <person name="Nagy L.G."/>
            <person name="Floudas D."/>
            <person name="Copeland A."/>
            <person name="Barry K.W."/>
            <person name="Cichocki N."/>
            <person name="Veneault-Fourrey C."/>
            <person name="LaButti K."/>
            <person name="Lindquist E.A."/>
            <person name="Lipzen A."/>
            <person name="Lundell T."/>
            <person name="Morin E."/>
            <person name="Murat C."/>
            <person name="Riley R."/>
            <person name="Ohm R."/>
            <person name="Sun H."/>
            <person name="Tunlid A."/>
            <person name="Henrissat B."/>
            <person name="Grigoriev I.V."/>
            <person name="Hibbett D.S."/>
            <person name="Martin F."/>
        </authorList>
    </citation>
    <scope>NUCLEOTIDE SEQUENCE [LARGE SCALE GENOMIC DNA]</scope>
    <source>
        <strain evidence="2">Foug A</strain>
    </source>
</reference>
<dbReference type="EMBL" id="KN822084">
    <property type="protein sequence ID" value="KIM58569.1"/>
    <property type="molecule type" value="Genomic_DNA"/>
</dbReference>
<dbReference type="InParanoid" id="A0A0C3DQU9"/>
<dbReference type="Proteomes" id="UP000053989">
    <property type="component" value="Unassembled WGS sequence"/>
</dbReference>
<proteinExistence type="predicted"/>
<dbReference type="HOGENOM" id="CLU_2074531_0_0_1"/>
<dbReference type="AlphaFoldDB" id="A0A0C3DQU9"/>
<dbReference type="STRING" id="1036808.A0A0C3DQU9"/>